<name>A0A2V2W1N0_TRYCR</name>
<dbReference type="InterPro" id="IPR001194">
    <property type="entry name" value="cDENN_dom"/>
</dbReference>
<dbReference type="Proteomes" id="UP000246121">
    <property type="component" value="Unassembled WGS sequence"/>
</dbReference>
<dbReference type="VEuPathDB" id="TriTrypDB:TcCLB.510659.170"/>
<dbReference type="VEuPathDB" id="TriTrypDB:TcCLB.508463.10"/>
<accession>A0A2V2W1N0</accession>
<dbReference type="PANTHER" id="PTHR15288:SF0">
    <property type="entry name" value="UDENN DOMAIN-CONTAINING PROTEIN"/>
    <property type="match status" value="1"/>
</dbReference>
<dbReference type="Gene3D" id="3.30.450.200">
    <property type="match status" value="1"/>
</dbReference>
<dbReference type="VEuPathDB" id="TriTrypDB:TcG_00535"/>
<dbReference type="InterPro" id="IPR037516">
    <property type="entry name" value="Tripartite_DENN"/>
</dbReference>
<reference evidence="2 3" key="1">
    <citation type="journal article" date="2018" name="Microb. Genom.">
        <title>Expanding an expanded genome: long-read sequencing of Trypanosoma cruzi.</title>
        <authorList>
            <person name="Berna L."/>
            <person name="Rodriguez M."/>
            <person name="Chiribao M.L."/>
            <person name="Parodi-Talice A."/>
            <person name="Pita S."/>
            <person name="Rijo G."/>
            <person name="Alvarez-Valin F."/>
            <person name="Robello C."/>
        </authorList>
    </citation>
    <scope>NUCLEOTIDE SEQUENCE [LARGE SCALE GENOMIC DNA]</scope>
    <source>
        <strain evidence="2 3">Dm28c</strain>
    </source>
</reference>
<dbReference type="VEuPathDB" id="TriTrypDB:TCDM_00205"/>
<gene>
    <name evidence="2" type="ORF">C4B63_2g797</name>
</gene>
<feature type="domain" description="UDENN" evidence="1">
    <location>
        <begin position="49"/>
        <end position="410"/>
    </location>
</feature>
<dbReference type="VEuPathDB" id="TriTrypDB:Tc_MARK_4477"/>
<comment type="caution">
    <text evidence="2">The sequence shown here is derived from an EMBL/GenBank/DDBJ whole genome shotgun (WGS) entry which is preliminary data.</text>
</comment>
<dbReference type="VEuPathDB" id="TriTrypDB:TcYC6_0069020"/>
<dbReference type="VEuPathDB" id="TriTrypDB:BCY84_14009"/>
<dbReference type="Pfam" id="PF02141">
    <property type="entry name" value="DENN"/>
    <property type="match status" value="1"/>
</dbReference>
<sequence>MTAEGAERHQDAGNSNGLYAVSKKTLTKRRESCARHSSLVSLNCHDGSDESCLKFFIIFRMEQHAVEVVWSYPLPFAAVEARHPKFLEFVYSNSGNSYSVEDLSHTFVMTDGHGVRMYGHCTAFVNGEAAVSLSPYPWCRFFAQLATLFRTNGYDHGKAIVEALCRSPTPPSGSNFVLSTSIPIVFQRPYDRLCSFIDTSPIDLINIFPETETLFSVLADLLLEKRVIVVGPNFGLVSHVVMSLQSLISPFDWMHILAPILPSSLMDVLAAPTPYLVGILNSQIPLLERVPIENCVLIHLGSTGICEGVLYHNEEKHSLPNSGTFSALWIGYTTFKMRDPHERTARDLCSLFLTYYAALLGGIGICGAGAHTLSNASPKDVPFYKSLMNTQCYSALTETIQEALADKNHAWMNNEFCVALVRGHAKIYPQHYQQLIFEENKGVGYTTRYENCFGSREELTALSAAIHGCGGHQMGAGRLFCQCLRGLMKHLVCLKDHSVSVTLEASSFARGYGDYDSDPRYSPDFVEMMVVQPSNDTK</sequence>
<dbReference type="VEuPathDB" id="TriTrypDB:C3747_71g154"/>
<dbReference type="PROSITE" id="PS50211">
    <property type="entry name" value="DENN"/>
    <property type="match status" value="1"/>
</dbReference>
<dbReference type="EMBL" id="PRFA01000002">
    <property type="protein sequence ID" value="PWV02421.1"/>
    <property type="molecule type" value="Genomic_DNA"/>
</dbReference>
<evidence type="ECO:0000259" key="1">
    <source>
        <dbReference type="PROSITE" id="PS50211"/>
    </source>
</evidence>
<dbReference type="VEuPathDB" id="TriTrypDB:C4B63_2g797"/>
<protein>
    <submittedName>
        <fullName evidence="2">Denn domain-containing protein</fullName>
    </submittedName>
</protein>
<dbReference type="VEuPathDB" id="TriTrypDB:TcCL_NonESM00241"/>
<proteinExistence type="predicted"/>
<dbReference type="VEuPathDB" id="TriTrypDB:TcBrA4_0062460"/>
<dbReference type="PANTHER" id="PTHR15288">
    <property type="entry name" value="DENN DOMAIN-CONTAINING PROTEIN 2"/>
    <property type="match status" value="1"/>
</dbReference>
<dbReference type="VEuPathDB" id="TriTrypDB:ECC02_001409"/>
<dbReference type="InterPro" id="IPR051942">
    <property type="entry name" value="DENN_domain_containing_2"/>
</dbReference>
<evidence type="ECO:0000313" key="3">
    <source>
        <dbReference type="Proteomes" id="UP000246121"/>
    </source>
</evidence>
<dbReference type="VEuPathDB" id="TriTrypDB:TCSYLVIO_005850"/>
<dbReference type="AlphaFoldDB" id="A0A2V2W1N0"/>
<dbReference type="SMART" id="SM00799">
    <property type="entry name" value="DENN"/>
    <property type="match status" value="1"/>
</dbReference>
<evidence type="ECO:0000313" key="2">
    <source>
        <dbReference type="EMBL" id="PWV02421.1"/>
    </source>
</evidence>
<dbReference type="Gene3D" id="3.40.50.11500">
    <property type="match status" value="1"/>
</dbReference>
<organism evidence="2 3">
    <name type="scientific">Trypanosoma cruzi</name>
    <dbReference type="NCBI Taxonomy" id="5693"/>
    <lineage>
        <taxon>Eukaryota</taxon>
        <taxon>Discoba</taxon>
        <taxon>Euglenozoa</taxon>
        <taxon>Kinetoplastea</taxon>
        <taxon>Metakinetoplastina</taxon>
        <taxon>Trypanosomatida</taxon>
        <taxon>Trypanosomatidae</taxon>
        <taxon>Trypanosoma</taxon>
        <taxon>Schizotrypanum</taxon>
    </lineage>
</organism>
<dbReference type="InterPro" id="IPR043153">
    <property type="entry name" value="DENN_C"/>
</dbReference>
<dbReference type="OrthoDB" id="10266080at2759"/>